<evidence type="ECO:0000256" key="1">
    <source>
        <dbReference type="SAM" id="MobiDB-lite"/>
    </source>
</evidence>
<dbReference type="InterPro" id="IPR058330">
    <property type="entry name" value="DUF8017"/>
</dbReference>
<feature type="region of interest" description="Disordered" evidence="1">
    <location>
        <begin position="1"/>
        <end position="59"/>
    </location>
</feature>
<dbReference type="RefSeq" id="WP_122189832.1">
    <property type="nucleotide sequence ID" value="NZ_RFFH01000009.1"/>
</dbReference>
<feature type="transmembrane region" description="Helical" evidence="2">
    <location>
        <begin position="130"/>
        <end position="151"/>
    </location>
</feature>
<dbReference type="Pfam" id="PF26056">
    <property type="entry name" value="DUF8017"/>
    <property type="match status" value="1"/>
</dbReference>
<evidence type="ECO:0000313" key="4">
    <source>
        <dbReference type="EMBL" id="RMI30593.1"/>
    </source>
</evidence>
<accession>A0A3M2L241</accession>
<protein>
    <recommendedName>
        <fullName evidence="3">DUF8017 domain-containing protein</fullName>
    </recommendedName>
</protein>
<proteinExistence type="predicted"/>
<name>A0A3M2L241_9NOCA</name>
<keyword evidence="2" id="KW-0472">Membrane</keyword>
<dbReference type="EMBL" id="RFFH01000009">
    <property type="protein sequence ID" value="RMI30593.1"/>
    <property type="molecule type" value="Genomic_DNA"/>
</dbReference>
<evidence type="ECO:0000256" key="2">
    <source>
        <dbReference type="SAM" id="Phobius"/>
    </source>
</evidence>
<keyword evidence="2" id="KW-1133">Transmembrane helix</keyword>
<feature type="domain" description="DUF8017" evidence="3">
    <location>
        <begin position="168"/>
        <end position="344"/>
    </location>
</feature>
<evidence type="ECO:0000313" key="5">
    <source>
        <dbReference type="Proteomes" id="UP000279275"/>
    </source>
</evidence>
<sequence>MPDNDNWWNQAGAQPEDTPAQTDPTLLAGRPAESPALAPPAAPAEVSPWSAAAQSQYAAPQYGQTGAQPVYGGQGSYPAAAQPGYPGTGSHPVAQPGVPYGYPHGGGTRYPSTPFPLTVSPRRRRRTGPIVAIVAVVVLLVGGGITAAVLASRHHSSTTAAGTTPTTAAAVPGYRPVAVAGTGIGYQVPLGWVVPEADSVTLHGTAATVTGTGKSYTGAAYCPGSAYRTEAMVVPVTGSDLGAAATEIATTAAQAPEGYSDVSGGRLTPPTAFTSTAGISGKRAQVDGSWAPNPPGCTTTTYSVYTFAFPAPDGSGSLVLTILSDRGTADELSADQATKILSTVGKS</sequence>
<feature type="compositionally biased region" description="Polar residues" evidence="1">
    <location>
        <begin position="1"/>
        <end position="12"/>
    </location>
</feature>
<gene>
    <name evidence="4" type="ORF">EBN03_21245</name>
</gene>
<dbReference type="OrthoDB" id="4560740at2"/>
<dbReference type="Proteomes" id="UP000279275">
    <property type="component" value="Unassembled WGS sequence"/>
</dbReference>
<comment type="caution">
    <text evidence="4">The sequence shown here is derived from an EMBL/GenBank/DDBJ whole genome shotgun (WGS) entry which is preliminary data.</text>
</comment>
<reference evidence="4 5" key="1">
    <citation type="submission" date="2018-10" db="EMBL/GenBank/DDBJ databases">
        <title>Isolation from cow dung.</title>
        <authorList>
            <person name="Ling L."/>
        </authorList>
    </citation>
    <scope>NUCLEOTIDE SEQUENCE [LARGE SCALE GENOMIC DNA]</scope>
    <source>
        <strain evidence="4 5">NEAU-LL90</strain>
    </source>
</reference>
<organism evidence="4 5">
    <name type="scientific">Nocardia stercoris</name>
    <dbReference type="NCBI Taxonomy" id="2483361"/>
    <lineage>
        <taxon>Bacteria</taxon>
        <taxon>Bacillati</taxon>
        <taxon>Actinomycetota</taxon>
        <taxon>Actinomycetes</taxon>
        <taxon>Mycobacteriales</taxon>
        <taxon>Nocardiaceae</taxon>
        <taxon>Nocardia</taxon>
    </lineage>
</organism>
<dbReference type="AlphaFoldDB" id="A0A3M2L241"/>
<keyword evidence="2" id="KW-0812">Transmembrane</keyword>
<evidence type="ECO:0000259" key="3">
    <source>
        <dbReference type="Pfam" id="PF26056"/>
    </source>
</evidence>
<keyword evidence="5" id="KW-1185">Reference proteome</keyword>
<feature type="compositionally biased region" description="Low complexity" evidence="1">
    <location>
        <begin position="43"/>
        <end position="59"/>
    </location>
</feature>